<proteinExistence type="predicted"/>
<dbReference type="AlphaFoldDB" id="A0A521FNG4"/>
<keyword evidence="3" id="KW-0238">DNA-binding</keyword>
<evidence type="ECO:0000259" key="2">
    <source>
        <dbReference type="SMART" id="SM00421"/>
    </source>
</evidence>
<dbReference type="GO" id="GO:0006355">
    <property type="term" value="P:regulation of DNA-templated transcription"/>
    <property type="evidence" value="ECO:0007669"/>
    <property type="project" value="InterPro"/>
</dbReference>
<organism evidence="3 4">
    <name type="scientific">Thalassovita litoralis</name>
    <dbReference type="NCBI Taxonomy" id="1010611"/>
    <lineage>
        <taxon>Bacteria</taxon>
        <taxon>Pseudomonadati</taxon>
        <taxon>Pseudomonadota</taxon>
        <taxon>Alphaproteobacteria</taxon>
        <taxon>Rhodobacterales</taxon>
        <taxon>Roseobacteraceae</taxon>
        <taxon>Thalassovita</taxon>
    </lineage>
</organism>
<dbReference type="CDD" id="cd06170">
    <property type="entry name" value="LuxR_C_like"/>
    <property type="match status" value="1"/>
</dbReference>
<dbReference type="OrthoDB" id="8277135at2"/>
<gene>
    <name evidence="3" type="ORF">SAMN06265173_1382</name>
</gene>
<dbReference type="InterPro" id="IPR016032">
    <property type="entry name" value="Sig_transdc_resp-reg_C-effctor"/>
</dbReference>
<dbReference type="SMART" id="SM00421">
    <property type="entry name" value="HTH_LUXR"/>
    <property type="match status" value="1"/>
</dbReference>
<reference evidence="3 4" key="1">
    <citation type="submission" date="2017-05" db="EMBL/GenBank/DDBJ databases">
        <authorList>
            <person name="Varghese N."/>
            <person name="Submissions S."/>
        </authorList>
    </citation>
    <scope>NUCLEOTIDE SEQUENCE [LARGE SCALE GENOMIC DNA]</scope>
    <source>
        <strain evidence="3 4">DSM 29506</strain>
    </source>
</reference>
<keyword evidence="1" id="KW-1133">Transmembrane helix</keyword>
<evidence type="ECO:0000313" key="4">
    <source>
        <dbReference type="Proteomes" id="UP000316030"/>
    </source>
</evidence>
<name>A0A521FNG4_9RHOB</name>
<feature type="transmembrane region" description="Helical" evidence="1">
    <location>
        <begin position="12"/>
        <end position="38"/>
    </location>
</feature>
<dbReference type="EMBL" id="FXTO01000038">
    <property type="protein sequence ID" value="SMO97666.1"/>
    <property type="molecule type" value="Genomic_DNA"/>
</dbReference>
<evidence type="ECO:0000313" key="3">
    <source>
        <dbReference type="EMBL" id="SMO97666.1"/>
    </source>
</evidence>
<keyword evidence="1" id="KW-0812">Transmembrane</keyword>
<sequence>MDTILTRHTPKTALSLSDLGGAIFLALAHLICGVVLTIDVSSEIYAALTGRSSDNEHGPVLLVAELIATALLYFIFVQSMRQILFYRDALQRAKLRLEGVRNEFSGLVGQRFQEWDLSPAETEVALLTIKGLRISDIAQVRDCREGTIKSHLTSIYKKSGTSSRPDLLARFVDDFLELANDRLH</sequence>
<evidence type="ECO:0000256" key="1">
    <source>
        <dbReference type="SAM" id="Phobius"/>
    </source>
</evidence>
<dbReference type="SUPFAM" id="SSF46894">
    <property type="entry name" value="C-terminal effector domain of the bipartite response regulators"/>
    <property type="match status" value="1"/>
</dbReference>
<feature type="transmembrane region" description="Helical" evidence="1">
    <location>
        <begin position="58"/>
        <end position="77"/>
    </location>
</feature>
<protein>
    <submittedName>
        <fullName evidence="3">DNA-binding transcriptional regulator, CsgD family</fullName>
    </submittedName>
</protein>
<accession>A0A521FNG4</accession>
<keyword evidence="1" id="KW-0472">Membrane</keyword>
<dbReference type="Pfam" id="PF00196">
    <property type="entry name" value="GerE"/>
    <property type="match status" value="1"/>
</dbReference>
<dbReference type="InterPro" id="IPR000792">
    <property type="entry name" value="Tscrpt_reg_LuxR_C"/>
</dbReference>
<feature type="domain" description="HTH luxR-type" evidence="2">
    <location>
        <begin position="114"/>
        <end position="171"/>
    </location>
</feature>
<dbReference type="InterPro" id="IPR036388">
    <property type="entry name" value="WH-like_DNA-bd_sf"/>
</dbReference>
<dbReference type="GO" id="GO:0003677">
    <property type="term" value="F:DNA binding"/>
    <property type="evidence" value="ECO:0007669"/>
    <property type="project" value="UniProtKB-KW"/>
</dbReference>
<keyword evidence="4" id="KW-1185">Reference proteome</keyword>
<dbReference type="Gene3D" id="1.10.10.10">
    <property type="entry name" value="Winged helix-like DNA-binding domain superfamily/Winged helix DNA-binding domain"/>
    <property type="match status" value="1"/>
</dbReference>
<dbReference type="Proteomes" id="UP000316030">
    <property type="component" value="Unassembled WGS sequence"/>
</dbReference>
<dbReference type="RefSeq" id="WP_142494751.1">
    <property type="nucleotide sequence ID" value="NZ_FXTO01000038.1"/>
</dbReference>